<evidence type="ECO:0000313" key="3">
    <source>
        <dbReference type="Proteomes" id="UP000667650"/>
    </source>
</evidence>
<keyword evidence="1" id="KW-0472">Membrane</keyword>
<gene>
    <name evidence="2" type="ORF">GTQ34_13250</name>
</gene>
<feature type="transmembrane region" description="Helical" evidence="1">
    <location>
        <begin position="203"/>
        <end position="220"/>
    </location>
</feature>
<dbReference type="Proteomes" id="UP000667650">
    <property type="component" value="Unassembled WGS sequence"/>
</dbReference>
<feature type="transmembrane region" description="Helical" evidence="1">
    <location>
        <begin position="34"/>
        <end position="55"/>
    </location>
</feature>
<name>A0A964TF06_9FLAO</name>
<feature type="transmembrane region" description="Helical" evidence="1">
    <location>
        <begin position="98"/>
        <end position="117"/>
    </location>
</feature>
<proteinExistence type="predicted"/>
<keyword evidence="1" id="KW-0812">Transmembrane</keyword>
<feature type="transmembrane region" description="Helical" evidence="1">
    <location>
        <begin position="7"/>
        <end position="28"/>
    </location>
</feature>
<accession>A0A964TF06</accession>
<keyword evidence="3" id="KW-1185">Reference proteome</keyword>
<feature type="transmembrane region" description="Helical" evidence="1">
    <location>
        <begin position="129"/>
        <end position="148"/>
    </location>
</feature>
<keyword evidence="1" id="KW-1133">Transmembrane helix</keyword>
<comment type="caution">
    <text evidence="2">The sequence shown here is derived from an EMBL/GenBank/DDBJ whole genome shotgun (WGS) entry which is preliminary data.</text>
</comment>
<feature type="transmembrane region" description="Helical" evidence="1">
    <location>
        <begin position="226"/>
        <end position="243"/>
    </location>
</feature>
<evidence type="ECO:0000313" key="2">
    <source>
        <dbReference type="EMBL" id="NAY92883.1"/>
    </source>
</evidence>
<feature type="transmembrane region" description="Helical" evidence="1">
    <location>
        <begin position="154"/>
        <end position="176"/>
    </location>
</feature>
<feature type="transmembrane region" description="Helical" evidence="1">
    <location>
        <begin position="75"/>
        <end position="92"/>
    </location>
</feature>
<protein>
    <recommendedName>
        <fullName evidence="4">Prenyltransferase</fullName>
    </recommendedName>
</protein>
<sequence>MGTLKFIFNFYLNASIHVSLAVVSLAAITFDLLAISWNFFLLGFVFFASVVCYNFVKYGVEAHKYLIVSNAYHRAIQVFSFLSFGFAIYFLWYLSPKIWVAVFVLGILSTLYAVPMLPNLKNLRSLGGFKIYIVALVWVGFTALLPILDANVLPTWDLGMLCLQRFILVLILILPFEIRDMHRDDKALKTLPQVIGPKKTQKLGLVLIGIFFLLTFFKDVVDGKEVLLRSVLVLFLVLIFLFDQRRQSNYFASFWVEGIPIFWLVLFRFVNEFF</sequence>
<organism evidence="2 3">
    <name type="scientific">Flagellimonas ochracea</name>
    <dbReference type="NCBI Taxonomy" id="2696472"/>
    <lineage>
        <taxon>Bacteria</taxon>
        <taxon>Pseudomonadati</taxon>
        <taxon>Bacteroidota</taxon>
        <taxon>Flavobacteriia</taxon>
        <taxon>Flavobacteriales</taxon>
        <taxon>Flavobacteriaceae</taxon>
        <taxon>Flagellimonas</taxon>
    </lineage>
</organism>
<reference evidence="2" key="1">
    <citation type="submission" date="2020-01" db="EMBL/GenBank/DDBJ databases">
        <title>Muricauda ochracea sp. nov., isolated from a tidal flat of Garorim bay in Korea.</title>
        <authorList>
            <person name="Kim D."/>
            <person name="Yoo Y."/>
            <person name="Kim J.-J."/>
        </authorList>
    </citation>
    <scope>NUCLEOTIDE SEQUENCE</scope>
    <source>
        <strain evidence="2">JGD-17</strain>
    </source>
</reference>
<dbReference type="EMBL" id="JAAABI010000005">
    <property type="protein sequence ID" value="NAY92883.1"/>
    <property type="molecule type" value="Genomic_DNA"/>
</dbReference>
<evidence type="ECO:0008006" key="4">
    <source>
        <dbReference type="Google" id="ProtNLM"/>
    </source>
</evidence>
<feature type="transmembrane region" description="Helical" evidence="1">
    <location>
        <begin position="250"/>
        <end position="270"/>
    </location>
</feature>
<dbReference type="RefSeq" id="WP_166524304.1">
    <property type="nucleotide sequence ID" value="NZ_JAAABI010000005.1"/>
</dbReference>
<evidence type="ECO:0000256" key="1">
    <source>
        <dbReference type="SAM" id="Phobius"/>
    </source>
</evidence>
<dbReference type="AlphaFoldDB" id="A0A964TF06"/>